<accession>A0A8R1U673</accession>
<dbReference type="GO" id="GO:0003735">
    <property type="term" value="F:structural constituent of ribosome"/>
    <property type="evidence" value="ECO:0000318"/>
    <property type="project" value="GO_Central"/>
</dbReference>
<dbReference type="PANTHER" id="PTHR11831:SF5">
    <property type="entry name" value="40S RIBOSOMAL PROTEIN S9"/>
    <property type="match status" value="1"/>
</dbReference>
<dbReference type="PANTHER" id="PTHR11831">
    <property type="entry name" value="30S 40S RIBOSOMAL PROTEIN"/>
    <property type="match status" value="1"/>
</dbReference>
<feature type="region of interest" description="Disordered" evidence="3">
    <location>
        <begin position="127"/>
        <end position="154"/>
    </location>
</feature>
<accession>A0A2A6CVQ5</accession>
<name>A0A2A6CVQ5_PRIPA</name>
<dbReference type="Proteomes" id="UP000005239">
    <property type="component" value="Unassembled WGS sequence"/>
</dbReference>
<dbReference type="GO" id="GO:0019843">
    <property type="term" value="F:rRNA binding"/>
    <property type="evidence" value="ECO:0000318"/>
    <property type="project" value="GO_Central"/>
</dbReference>
<dbReference type="GO" id="GO:0022627">
    <property type="term" value="C:cytosolic small ribosomal subunit"/>
    <property type="evidence" value="ECO:0000318"/>
    <property type="project" value="GO_Central"/>
</dbReference>
<dbReference type="GO" id="GO:0042274">
    <property type="term" value="P:ribosomal small subunit biogenesis"/>
    <property type="evidence" value="ECO:0000318"/>
    <property type="project" value="GO_Central"/>
</dbReference>
<evidence type="ECO:0000313" key="4">
    <source>
        <dbReference type="EnsemblMetazoa" id="PPA07883.1"/>
    </source>
</evidence>
<sequence length="226" mass="26821">MADWPLCRQQQRLKYYPTSSMTSVRILDRLLHLTSLFTSCKTGTTPSSTRPSPSLRRKCLIRRLVRIGVFVEDRMKLDYVFKLGLLKSIHHAHVLIRQKDIRFQLSMILGQETSPMPVVLWRWTPRPRKEKKRQETPREKVEATPTSNMEQLPHLPRPLAYQPELRRPPAKRIKVKLTLGRARRIAGRRRRAKRRNRIVERMRGRMEGDGGRRPFIARRLFLCITW</sequence>
<dbReference type="AlphaFoldDB" id="A0A2A6CVQ5"/>
<evidence type="ECO:0000256" key="3">
    <source>
        <dbReference type="SAM" id="MobiDB-lite"/>
    </source>
</evidence>
<evidence type="ECO:0000313" key="5">
    <source>
        <dbReference type="Proteomes" id="UP000005239"/>
    </source>
</evidence>
<dbReference type="OrthoDB" id="1697570at2759"/>
<dbReference type="EnsemblMetazoa" id="PPA07883.1">
    <property type="protein sequence ID" value="PPA07883.1"/>
    <property type="gene ID" value="WBGene00097437"/>
</dbReference>
<reference evidence="5" key="1">
    <citation type="journal article" date="2008" name="Nat. Genet.">
        <title>The Pristionchus pacificus genome provides a unique perspective on nematode lifestyle and parasitism.</title>
        <authorList>
            <person name="Dieterich C."/>
            <person name="Clifton S.W."/>
            <person name="Schuster L.N."/>
            <person name="Chinwalla A."/>
            <person name="Delehaunty K."/>
            <person name="Dinkelacker I."/>
            <person name="Fulton L."/>
            <person name="Fulton R."/>
            <person name="Godfrey J."/>
            <person name="Minx P."/>
            <person name="Mitreva M."/>
            <person name="Roeseler W."/>
            <person name="Tian H."/>
            <person name="Witte H."/>
            <person name="Yang S.P."/>
            <person name="Wilson R.K."/>
            <person name="Sommer R.J."/>
        </authorList>
    </citation>
    <scope>NUCLEOTIDE SEQUENCE [LARGE SCALE GENOMIC DNA]</scope>
    <source>
        <strain evidence="5">PS312</strain>
    </source>
</reference>
<gene>
    <name evidence="4" type="primary">WBGene00097437</name>
</gene>
<evidence type="ECO:0000256" key="1">
    <source>
        <dbReference type="ARBA" id="ARBA00007465"/>
    </source>
</evidence>
<protein>
    <submittedName>
        <fullName evidence="4">Uncharacterized protein</fullName>
    </submittedName>
</protein>
<proteinExistence type="inferred from homology"/>
<keyword evidence="5" id="KW-1185">Reference proteome</keyword>
<organism evidence="4 5">
    <name type="scientific">Pristionchus pacificus</name>
    <name type="common">Parasitic nematode worm</name>
    <dbReference type="NCBI Taxonomy" id="54126"/>
    <lineage>
        <taxon>Eukaryota</taxon>
        <taxon>Metazoa</taxon>
        <taxon>Ecdysozoa</taxon>
        <taxon>Nematoda</taxon>
        <taxon>Chromadorea</taxon>
        <taxon>Rhabditida</taxon>
        <taxon>Rhabditina</taxon>
        <taxon>Diplogasteromorpha</taxon>
        <taxon>Diplogasteroidea</taxon>
        <taxon>Neodiplogasteridae</taxon>
        <taxon>Pristionchus</taxon>
    </lineage>
</organism>
<evidence type="ECO:0000256" key="2">
    <source>
        <dbReference type="ARBA" id="ARBA00023274"/>
    </source>
</evidence>
<reference evidence="4" key="2">
    <citation type="submission" date="2022-06" db="UniProtKB">
        <authorList>
            <consortium name="EnsemblMetazoa"/>
        </authorList>
    </citation>
    <scope>IDENTIFICATION</scope>
    <source>
        <strain evidence="4">PS312</strain>
    </source>
</reference>
<comment type="similarity">
    <text evidence="1">Belongs to the universal ribosomal protein uS4 family.</text>
</comment>
<feature type="compositionally biased region" description="Basic and acidic residues" evidence="3">
    <location>
        <begin position="132"/>
        <end position="142"/>
    </location>
</feature>
<dbReference type="InterPro" id="IPR022801">
    <property type="entry name" value="Ribosomal_uS4"/>
</dbReference>
<keyword evidence="2" id="KW-0687">Ribonucleoprotein</keyword>